<feature type="transmembrane region" description="Helical" evidence="6">
    <location>
        <begin position="330"/>
        <end position="349"/>
    </location>
</feature>
<dbReference type="PROSITE" id="PS50850">
    <property type="entry name" value="MFS"/>
    <property type="match status" value="1"/>
</dbReference>
<evidence type="ECO:0000256" key="1">
    <source>
        <dbReference type="ARBA" id="ARBA00004141"/>
    </source>
</evidence>
<dbReference type="CDD" id="cd17321">
    <property type="entry name" value="MFS_MMR_MDR_like"/>
    <property type="match status" value="1"/>
</dbReference>
<feature type="transmembrane region" description="Helical" evidence="6">
    <location>
        <begin position="222"/>
        <end position="245"/>
    </location>
</feature>
<feature type="transmembrane region" description="Helical" evidence="6">
    <location>
        <begin position="167"/>
        <end position="186"/>
    </location>
</feature>
<keyword evidence="5 6" id="KW-0472">Membrane</keyword>
<feature type="transmembrane region" description="Helical" evidence="6">
    <location>
        <begin position="77"/>
        <end position="100"/>
    </location>
</feature>
<dbReference type="PANTHER" id="PTHR42718">
    <property type="entry name" value="MAJOR FACILITATOR SUPERFAMILY MULTIDRUG TRANSPORTER MFSC"/>
    <property type="match status" value="1"/>
</dbReference>
<feature type="transmembrane region" description="Helical" evidence="6">
    <location>
        <begin position="424"/>
        <end position="442"/>
    </location>
</feature>
<feature type="transmembrane region" description="Helical" evidence="6">
    <location>
        <begin position="106"/>
        <end position="127"/>
    </location>
</feature>
<evidence type="ECO:0000256" key="3">
    <source>
        <dbReference type="ARBA" id="ARBA00022692"/>
    </source>
</evidence>
<evidence type="ECO:0000313" key="9">
    <source>
        <dbReference type="Proteomes" id="UP000235347"/>
    </source>
</evidence>
<protein>
    <submittedName>
        <fullName evidence="8">MFS transporter</fullName>
    </submittedName>
</protein>
<feature type="transmembrane region" description="Helical" evidence="6">
    <location>
        <begin position="198"/>
        <end position="216"/>
    </location>
</feature>
<organism evidence="8 9">
    <name type="scientific">Trinickia soli</name>
    <dbReference type="NCBI Taxonomy" id="380675"/>
    <lineage>
        <taxon>Bacteria</taxon>
        <taxon>Pseudomonadati</taxon>
        <taxon>Pseudomonadota</taxon>
        <taxon>Betaproteobacteria</taxon>
        <taxon>Burkholderiales</taxon>
        <taxon>Burkholderiaceae</taxon>
        <taxon>Trinickia</taxon>
    </lineage>
</organism>
<evidence type="ECO:0000256" key="6">
    <source>
        <dbReference type="SAM" id="Phobius"/>
    </source>
</evidence>
<evidence type="ECO:0000313" key="8">
    <source>
        <dbReference type="EMBL" id="PMS27667.1"/>
    </source>
</evidence>
<proteinExistence type="predicted"/>
<dbReference type="Proteomes" id="UP000235347">
    <property type="component" value="Unassembled WGS sequence"/>
</dbReference>
<evidence type="ECO:0000259" key="7">
    <source>
        <dbReference type="PROSITE" id="PS50850"/>
    </source>
</evidence>
<dbReference type="EMBL" id="PNYB01000002">
    <property type="protein sequence ID" value="PMS27667.1"/>
    <property type="molecule type" value="Genomic_DNA"/>
</dbReference>
<keyword evidence="3 6" id="KW-0812">Transmembrane</keyword>
<dbReference type="GO" id="GO:0016020">
    <property type="term" value="C:membrane"/>
    <property type="evidence" value="ECO:0007669"/>
    <property type="project" value="UniProtKB-SubCell"/>
</dbReference>
<dbReference type="PANTHER" id="PTHR42718:SF9">
    <property type="entry name" value="MAJOR FACILITATOR SUPERFAMILY MULTIDRUG TRANSPORTER MFSC"/>
    <property type="match status" value="1"/>
</dbReference>
<dbReference type="AlphaFoldDB" id="A0A2N7WE52"/>
<evidence type="ECO:0000256" key="2">
    <source>
        <dbReference type="ARBA" id="ARBA00022448"/>
    </source>
</evidence>
<name>A0A2N7WE52_9BURK</name>
<sequence>MNETNEYKKSVLLATSLSYVVVILDTTIVNIALGRIAASLGADVTGLQWVVNAYTLTFASLLLTGGLLGDRLGARQVYLAGLLVFAAASALCGMSANLTMLVAARVLQGVGAALLVPCSLTLISAAYPDAKERAGAIGVWAGCGGVAMAAGPLVGGLLVHWLGWRSIFVVNVPIAACGALLTLRIPAGRRARVEHMDFAGQAAAIVALACSVAVLIEGVKLGWTSALVMAGIAGAICGWVGFVMIEGRRAQPMLPLGLFRNPVFSASVFVSLVSALVFYGLLFLLSLYFQEGRGWQSLRTGLAFLPLTVMVTAGSFSAGRLGAAFGTQRVVLMGFLLYALGFAGLLALAHEAPYWRIALCFPAVGFGSGVITPAATATLLGAVDKTRAGVAAGVLNASRQTGSAFGVAIFGVLMSLIQPTGVGVRFAVCLAIVLSLLAAFCWRMTLSFAARAPGAVA</sequence>
<feature type="transmembrane region" description="Helical" evidence="6">
    <location>
        <begin position="301"/>
        <end position="318"/>
    </location>
</feature>
<feature type="domain" description="Major facilitator superfamily (MFS) profile" evidence="7">
    <location>
        <begin position="11"/>
        <end position="447"/>
    </location>
</feature>
<evidence type="ECO:0000256" key="5">
    <source>
        <dbReference type="ARBA" id="ARBA00023136"/>
    </source>
</evidence>
<dbReference type="Gene3D" id="1.20.1250.20">
    <property type="entry name" value="MFS general substrate transporter like domains"/>
    <property type="match status" value="1"/>
</dbReference>
<feature type="transmembrane region" description="Helical" evidence="6">
    <location>
        <begin position="139"/>
        <end position="161"/>
    </location>
</feature>
<dbReference type="GO" id="GO:0022857">
    <property type="term" value="F:transmembrane transporter activity"/>
    <property type="evidence" value="ECO:0007669"/>
    <property type="project" value="InterPro"/>
</dbReference>
<dbReference type="Gene3D" id="1.20.1720.10">
    <property type="entry name" value="Multidrug resistance protein D"/>
    <property type="match status" value="1"/>
</dbReference>
<dbReference type="InterPro" id="IPR020846">
    <property type="entry name" value="MFS_dom"/>
</dbReference>
<keyword evidence="4 6" id="KW-1133">Transmembrane helix</keyword>
<keyword evidence="2" id="KW-0813">Transport</keyword>
<feature type="transmembrane region" description="Helical" evidence="6">
    <location>
        <begin position="401"/>
        <end position="418"/>
    </location>
</feature>
<reference evidence="8 9" key="1">
    <citation type="submission" date="2018-01" db="EMBL/GenBank/DDBJ databases">
        <title>Whole genome analyses suggest that Burkholderia sensu lato contains two further novel genera in the rhizoxinica-symbiotica group Mycetohabitans gen. nov., and Trinickia gen. nov.: implications for the evolution of diazotrophy and nodulation in the Burkholderiaceae.</title>
        <authorList>
            <person name="Estrada-de los Santos P."/>
            <person name="Palmer M."/>
            <person name="Chavez-Ramirez B."/>
            <person name="Beukes C."/>
            <person name="Steenkamp E.T."/>
            <person name="Hirsch A.M."/>
            <person name="Manyaka P."/>
            <person name="Maluk M."/>
            <person name="Lafos M."/>
            <person name="Crook M."/>
            <person name="Gross E."/>
            <person name="Simon M.F."/>
            <person name="Bueno dos Reis Junior F."/>
            <person name="Poole P.S."/>
            <person name="Venter S.N."/>
            <person name="James E.K."/>
        </authorList>
    </citation>
    <scope>NUCLEOTIDE SEQUENCE [LARGE SCALE GENOMIC DNA]</scope>
    <source>
        <strain evidence="8 9">GP25-8</strain>
    </source>
</reference>
<feature type="transmembrane region" description="Helical" evidence="6">
    <location>
        <begin position="12"/>
        <end position="37"/>
    </location>
</feature>
<gene>
    <name evidence="8" type="ORF">C0Z19_03055</name>
</gene>
<feature type="transmembrane region" description="Helical" evidence="6">
    <location>
        <begin position="266"/>
        <end position="289"/>
    </location>
</feature>
<comment type="caution">
    <text evidence="8">The sequence shown here is derived from an EMBL/GenBank/DDBJ whole genome shotgun (WGS) entry which is preliminary data.</text>
</comment>
<dbReference type="Pfam" id="PF07690">
    <property type="entry name" value="MFS_1"/>
    <property type="match status" value="1"/>
</dbReference>
<dbReference type="InterPro" id="IPR036259">
    <property type="entry name" value="MFS_trans_sf"/>
</dbReference>
<keyword evidence="9" id="KW-1185">Reference proteome</keyword>
<comment type="subcellular location">
    <subcellularLocation>
        <location evidence="1">Membrane</location>
        <topology evidence="1">Multi-pass membrane protein</topology>
    </subcellularLocation>
</comment>
<evidence type="ECO:0000256" key="4">
    <source>
        <dbReference type="ARBA" id="ARBA00022989"/>
    </source>
</evidence>
<dbReference type="SUPFAM" id="SSF103473">
    <property type="entry name" value="MFS general substrate transporter"/>
    <property type="match status" value="1"/>
</dbReference>
<dbReference type="InterPro" id="IPR011701">
    <property type="entry name" value="MFS"/>
</dbReference>
<feature type="transmembrane region" description="Helical" evidence="6">
    <location>
        <begin position="355"/>
        <end position="380"/>
    </location>
</feature>
<feature type="transmembrane region" description="Helical" evidence="6">
    <location>
        <begin position="49"/>
        <end position="68"/>
    </location>
</feature>
<accession>A0A2N7WE52</accession>